<organism evidence="1 2">
    <name type="scientific">Entomophthora muscae</name>
    <dbReference type="NCBI Taxonomy" id="34485"/>
    <lineage>
        <taxon>Eukaryota</taxon>
        <taxon>Fungi</taxon>
        <taxon>Fungi incertae sedis</taxon>
        <taxon>Zoopagomycota</taxon>
        <taxon>Entomophthoromycotina</taxon>
        <taxon>Entomophthoromycetes</taxon>
        <taxon>Entomophthorales</taxon>
        <taxon>Entomophthoraceae</taxon>
        <taxon>Entomophthora</taxon>
    </lineage>
</organism>
<proteinExistence type="predicted"/>
<keyword evidence="2" id="KW-1185">Reference proteome</keyword>
<name>A0ACC2RVS6_9FUNG</name>
<gene>
    <name evidence="1" type="ORF">DSO57_1017791</name>
</gene>
<evidence type="ECO:0000313" key="1">
    <source>
        <dbReference type="EMBL" id="KAJ9054133.1"/>
    </source>
</evidence>
<protein>
    <submittedName>
        <fullName evidence="1">Uncharacterized protein</fullName>
    </submittedName>
</protein>
<evidence type="ECO:0000313" key="2">
    <source>
        <dbReference type="Proteomes" id="UP001165960"/>
    </source>
</evidence>
<comment type="caution">
    <text evidence="1">The sequence shown here is derived from an EMBL/GenBank/DDBJ whole genome shotgun (WGS) entry which is preliminary data.</text>
</comment>
<dbReference type="EMBL" id="QTSX02006465">
    <property type="protein sequence ID" value="KAJ9054133.1"/>
    <property type="molecule type" value="Genomic_DNA"/>
</dbReference>
<accession>A0ACC2RVS6</accession>
<dbReference type="Proteomes" id="UP001165960">
    <property type="component" value="Unassembled WGS sequence"/>
</dbReference>
<reference evidence="1" key="1">
    <citation type="submission" date="2022-04" db="EMBL/GenBank/DDBJ databases">
        <title>Genome of the entomopathogenic fungus Entomophthora muscae.</title>
        <authorList>
            <person name="Elya C."/>
            <person name="Lovett B.R."/>
            <person name="Lee E."/>
            <person name="Macias A.M."/>
            <person name="Hajek A.E."/>
            <person name="De Bivort B.L."/>
            <person name="Kasson M.T."/>
            <person name="De Fine Licht H.H."/>
            <person name="Stajich J.E."/>
        </authorList>
    </citation>
    <scope>NUCLEOTIDE SEQUENCE</scope>
    <source>
        <strain evidence="1">Berkeley</strain>
    </source>
</reference>
<sequence length="132" mass="14365">MMILYDEYLNLVLDSLSGSSHPLLPSSCVITNLFPVILDSHELYNHYLSIKIIIYLLNIFPIYIIIDTFKSPTVLITIHGPLGKIKVLALLDTGANANFIEEKLAKLIGLSASGSLDVKVGNSTIIGATPIL</sequence>